<dbReference type="Gene3D" id="3.30.420.270">
    <property type="match status" value="1"/>
</dbReference>
<evidence type="ECO:0000256" key="3">
    <source>
        <dbReference type="ARBA" id="ARBA00022475"/>
    </source>
</evidence>
<protein>
    <recommendedName>
        <fullName evidence="10">Tol-Pal system protein TolR</fullName>
    </recommendedName>
</protein>
<evidence type="ECO:0000256" key="7">
    <source>
        <dbReference type="ARBA" id="ARBA00022989"/>
    </source>
</evidence>
<keyword evidence="4 10" id="KW-0997">Cell inner membrane</keyword>
<evidence type="ECO:0000313" key="12">
    <source>
        <dbReference type="Proteomes" id="UP000481517"/>
    </source>
</evidence>
<evidence type="ECO:0000256" key="9">
    <source>
        <dbReference type="ARBA" id="ARBA00023306"/>
    </source>
</evidence>
<keyword evidence="8 10" id="KW-0472">Membrane</keyword>
<dbReference type="InterPro" id="IPR003400">
    <property type="entry name" value="ExbD"/>
</dbReference>
<dbReference type="Proteomes" id="UP000481517">
    <property type="component" value="Unassembled WGS sequence"/>
</dbReference>
<gene>
    <name evidence="11" type="primary">exbD_1</name>
    <name evidence="10" type="synonym">tolR</name>
    <name evidence="11" type="ORF">PSI9734_00031</name>
</gene>
<dbReference type="AlphaFoldDB" id="A0A6S6WKJ6"/>
<evidence type="ECO:0000256" key="6">
    <source>
        <dbReference type="ARBA" id="ARBA00022692"/>
    </source>
</evidence>
<proteinExistence type="inferred from homology"/>
<reference evidence="11 12" key="1">
    <citation type="submission" date="2020-02" db="EMBL/GenBank/DDBJ databases">
        <authorList>
            <person name="Rodrigo-Torres L."/>
            <person name="Arahal R. D."/>
            <person name="Lucena T."/>
        </authorList>
    </citation>
    <scope>NUCLEOTIDE SEQUENCE [LARGE SCALE GENOMIC DNA]</scope>
    <source>
        <strain evidence="11 12">CECT 9734</strain>
    </source>
</reference>
<dbReference type="Pfam" id="PF02472">
    <property type="entry name" value="ExbD"/>
    <property type="match status" value="1"/>
</dbReference>
<keyword evidence="7 10" id="KW-1133">Transmembrane helix</keyword>
<keyword evidence="3 10" id="KW-1003">Cell membrane</keyword>
<dbReference type="NCBIfam" id="TIGR02801">
    <property type="entry name" value="tolR"/>
    <property type="match status" value="1"/>
</dbReference>
<dbReference type="GO" id="GO:0015031">
    <property type="term" value="P:protein transport"/>
    <property type="evidence" value="ECO:0007669"/>
    <property type="project" value="InterPro"/>
</dbReference>
<evidence type="ECO:0000256" key="4">
    <source>
        <dbReference type="ARBA" id="ARBA00022519"/>
    </source>
</evidence>
<evidence type="ECO:0000256" key="5">
    <source>
        <dbReference type="ARBA" id="ARBA00022618"/>
    </source>
</evidence>
<keyword evidence="5 10" id="KW-0132">Cell division</keyword>
<feature type="transmembrane region" description="Helical" evidence="10">
    <location>
        <begin position="21"/>
        <end position="40"/>
    </location>
</feature>
<sequence length="147" mass="16103">MMMMTANRKRRKPVSEINVVPYIDVMLVLLIIFMVTAPLITQGVKVDLPNANAEPLDAESKPPIIVSVDVDGQYYVSSLADYNNPNDPLDIETLAARVQAQLTLDPETRIMVNGDGGVSYNQVVRLMVLLQQLGVDSVGLMTEDTGN</sequence>
<keyword evidence="9 10" id="KW-0131">Cell cycle</keyword>
<evidence type="ECO:0000256" key="10">
    <source>
        <dbReference type="HAMAP-Rule" id="MF_02203"/>
    </source>
</evidence>
<dbReference type="PANTHER" id="PTHR30558:SF7">
    <property type="entry name" value="TOL-PAL SYSTEM PROTEIN TOLR"/>
    <property type="match status" value="1"/>
</dbReference>
<keyword evidence="6 10" id="KW-0812">Transmembrane</keyword>
<name>A0A6S6WKJ6_9GAMM</name>
<evidence type="ECO:0000313" key="11">
    <source>
        <dbReference type="EMBL" id="CAB0149468.1"/>
    </source>
</evidence>
<dbReference type="GO" id="GO:0022857">
    <property type="term" value="F:transmembrane transporter activity"/>
    <property type="evidence" value="ECO:0007669"/>
    <property type="project" value="InterPro"/>
</dbReference>
<accession>A0A6S6WKJ6</accession>
<dbReference type="GO" id="GO:0005886">
    <property type="term" value="C:plasma membrane"/>
    <property type="evidence" value="ECO:0007669"/>
    <property type="project" value="UniProtKB-SubCell"/>
</dbReference>
<comment type="subcellular location">
    <subcellularLocation>
        <location evidence="10">Cell inner membrane</location>
        <topology evidence="10">Single-pass membrane protein</topology>
    </subcellularLocation>
    <subcellularLocation>
        <location evidence="1">Cell membrane</location>
        <topology evidence="1">Single-pass membrane protein</topology>
    </subcellularLocation>
</comment>
<evidence type="ECO:0000256" key="2">
    <source>
        <dbReference type="ARBA" id="ARBA00005811"/>
    </source>
</evidence>
<comment type="subunit">
    <text evidence="10">The Tol-Pal system is composed of five core proteins: the inner membrane proteins TolA, TolQ and TolR, the periplasmic protein TolB and the outer membrane protein Pal. They form a network linking the inner and outer membranes and the peptidoglycan layer.</text>
</comment>
<dbReference type="EMBL" id="CADCXY010000001">
    <property type="protein sequence ID" value="CAB0149468.1"/>
    <property type="molecule type" value="Genomic_DNA"/>
</dbReference>
<dbReference type="InterPro" id="IPR014168">
    <property type="entry name" value="Tol-Pal_TolR"/>
</dbReference>
<comment type="function">
    <text evidence="10">Part of the Tol-Pal system, which plays a role in outer membrane invagination during cell division and is important for maintaining outer membrane integrity.</text>
</comment>
<dbReference type="HAMAP" id="MF_02203">
    <property type="entry name" value="TolR"/>
    <property type="match status" value="1"/>
</dbReference>
<comment type="similarity">
    <text evidence="2 10">Belongs to the ExbD/TolR family.</text>
</comment>
<dbReference type="GO" id="GO:0051301">
    <property type="term" value="P:cell division"/>
    <property type="evidence" value="ECO:0007669"/>
    <property type="project" value="UniProtKB-UniRule"/>
</dbReference>
<evidence type="ECO:0000256" key="8">
    <source>
        <dbReference type="ARBA" id="ARBA00023136"/>
    </source>
</evidence>
<evidence type="ECO:0000256" key="1">
    <source>
        <dbReference type="ARBA" id="ARBA00004162"/>
    </source>
</evidence>
<keyword evidence="12" id="KW-1185">Reference proteome</keyword>
<dbReference type="PANTHER" id="PTHR30558">
    <property type="entry name" value="EXBD MEMBRANE COMPONENT OF PMF-DRIVEN MACROMOLECULE IMPORT SYSTEM"/>
    <property type="match status" value="1"/>
</dbReference>
<organism evidence="11 12">
    <name type="scientific">Pseudidiomarina piscicola</name>
    <dbReference type="NCBI Taxonomy" id="2614830"/>
    <lineage>
        <taxon>Bacteria</taxon>
        <taxon>Pseudomonadati</taxon>
        <taxon>Pseudomonadota</taxon>
        <taxon>Gammaproteobacteria</taxon>
        <taxon>Alteromonadales</taxon>
        <taxon>Idiomarinaceae</taxon>
        <taxon>Pseudidiomarina</taxon>
    </lineage>
</organism>